<sequence length="205" mass="23076">MLSLKKKSDAQPLTAPLWHPNFRDFERLPDTKVVRTTFFINTAAVAAAVAMLLWLGFREYDNHNIGQQITEASRQIENNRKQNDDAIKLAKAFADEEKKITEAIAFMQVPITPIEFVAVLGETLPKDISIEYIDSRIVDPKNSQFQIRGRVAGSPDLASGITSSYVDTLRANERFTQVFSSVTLNRLDRDPAGGFMVFEITLKIK</sequence>
<keyword evidence="1" id="KW-0812">Transmembrane</keyword>
<feature type="transmembrane region" description="Helical" evidence="1">
    <location>
        <begin position="38"/>
        <end position="57"/>
    </location>
</feature>
<organism evidence="2 3">
    <name type="scientific">Oleiharenicola lentus</name>
    <dbReference type="NCBI Taxonomy" id="2508720"/>
    <lineage>
        <taxon>Bacteria</taxon>
        <taxon>Pseudomonadati</taxon>
        <taxon>Verrucomicrobiota</taxon>
        <taxon>Opitutia</taxon>
        <taxon>Opitutales</taxon>
        <taxon>Opitutaceae</taxon>
        <taxon>Oleiharenicola</taxon>
    </lineage>
</organism>
<name>A0A4Q1C860_9BACT</name>
<dbReference type="AlphaFoldDB" id="A0A4Q1C860"/>
<gene>
    <name evidence="2" type="ORF">ESB00_03780</name>
</gene>
<dbReference type="OrthoDB" id="196172at2"/>
<dbReference type="EMBL" id="SDHX01000001">
    <property type="protein sequence ID" value="RXK55030.1"/>
    <property type="molecule type" value="Genomic_DNA"/>
</dbReference>
<evidence type="ECO:0008006" key="4">
    <source>
        <dbReference type="Google" id="ProtNLM"/>
    </source>
</evidence>
<protein>
    <recommendedName>
        <fullName evidence="4">PilN domain-containing protein</fullName>
    </recommendedName>
</protein>
<dbReference type="RefSeq" id="WP_129046397.1">
    <property type="nucleotide sequence ID" value="NZ_SDHX01000001.1"/>
</dbReference>
<proteinExistence type="predicted"/>
<reference evidence="2 3" key="1">
    <citation type="submission" date="2019-01" db="EMBL/GenBank/DDBJ databases">
        <title>Lacunisphaera sp. strain TWA-58.</title>
        <authorList>
            <person name="Chen W.-M."/>
        </authorList>
    </citation>
    <scope>NUCLEOTIDE SEQUENCE [LARGE SCALE GENOMIC DNA]</scope>
    <source>
        <strain evidence="2 3">TWA-58</strain>
    </source>
</reference>
<evidence type="ECO:0000313" key="2">
    <source>
        <dbReference type="EMBL" id="RXK55030.1"/>
    </source>
</evidence>
<keyword evidence="1" id="KW-1133">Transmembrane helix</keyword>
<comment type="caution">
    <text evidence="2">The sequence shown here is derived from an EMBL/GenBank/DDBJ whole genome shotgun (WGS) entry which is preliminary data.</text>
</comment>
<accession>A0A4Q1C860</accession>
<evidence type="ECO:0000313" key="3">
    <source>
        <dbReference type="Proteomes" id="UP000290218"/>
    </source>
</evidence>
<dbReference type="Proteomes" id="UP000290218">
    <property type="component" value="Unassembled WGS sequence"/>
</dbReference>
<keyword evidence="1" id="KW-0472">Membrane</keyword>
<evidence type="ECO:0000256" key="1">
    <source>
        <dbReference type="SAM" id="Phobius"/>
    </source>
</evidence>
<keyword evidence="3" id="KW-1185">Reference proteome</keyword>